<evidence type="ECO:0000256" key="2">
    <source>
        <dbReference type="ARBA" id="ARBA00004167"/>
    </source>
</evidence>
<evidence type="ECO:0000256" key="11">
    <source>
        <dbReference type="ARBA" id="ARBA00022989"/>
    </source>
</evidence>
<sequence>MPSPDTATSDWNPWVMVSVAVICIIFLFFSYFRILQQQCTPFPAINLSRNSGQRRLLDESPVAPPSLQYESLGLDSYIMHSIPITQFVKNKDEESCPRNTDCAVCLGEFEEGQWVKHLPRCSHVFHVSCIDTWFQTHSSCPLCRSYVYNPAMQRECSVSIYSLLETLNREDFLRERSENYQVLRAQILQNASL</sequence>
<keyword evidence="10" id="KW-0862">Zinc</keyword>
<dbReference type="AlphaFoldDB" id="A0ABD1Q2T6"/>
<name>A0ABD1Q2T6_9LAMI</name>
<keyword evidence="6 15" id="KW-0812">Transmembrane</keyword>
<dbReference type="PANTHER" id="PTHR46913">
    <property type="entry name" value="RING-H2 FINGER PROTEIN ATL16"/>
    <property type="match status" value="1"/>
</dbReference>
<keyword evidence="18" id="KW-1185">Reference proteome</keyword>
<keyword evidence="7" id="KW-0479">Metal-binding</keyword>
<proteinExistence type="inferred from homology"/>
<dbReference type="SUPFAM" id="SSF57850">
    <property type="entry name" value="RING/U-box"/>
    <property type="match status" value="1"/>
</dbReference>
<evidence type="ECO:0000313" key="17">
    <source>
        <dbReference type="EMBL" id="KAL2470440.1"/>
    </source>
</evidence>
<evidence type="ECO:0000256" key="5">
    <source>
        <dbReference type="ARBA" id="ARBA00022679"/>
    </source>
</evidence>
<comment type="caution">
    <text evidence="17">The sequence shown here is derived from an EMBL/GenBank/DDBJ whole genome shotgun (WGS) entry which is preliminary data.</text>
</comment>
<dbReference type="Proteomes" id="UP001604336">
    <property type="component" value="Unassembled WGS sequence"/>
</dbReference>
<comment type="pathway">
    <text evidence="3">Protein modification; protein ubiquitination.</text>
</comment>
<organism evidence="17 18">
    <name type="scientific">Abeliophyllum distichum</name>
    <dbReference type="NCBI Taxonomy" id="126358"/>
    <lineage>
        <taxon>Eukaryota</taxon>
        <taxon>Viridiplantae</taxon>
        <taxon>Streptophyta</taxon>
        <taxon>Embryophyta</taxon>
        <taxon>Tracheophyta</taxon>
        <taxon>Spermatophyta</taxon>
        <taxon>Magnoliopsida</taxon>
        <taxon>eudicotyledons</taxon>
        <taxon>Gunneridae</taxon>
        <taxon>Pentapetalae</taxon>
        <taxon>asterids</taxon>
        <taxon>lamiids</taxon>
        <taxon>Lamiales</taxon>
        <taxon>Oleaceae</taxon>
        <taxon>Forsythieae</taxon>
        <taxon>Abeliophyllum</taxon>
    </lineage>
</organism>
<evidence type="ECO:0000256" key="7">
    <source>
        <dbReference type="ARBA" id="ARBA00022723"/>
    </source>
</evidence>
<evidence type="ECO:0000256" key="9">
    <source>
        <dbReference type="ARBA" id="ARBA00022786"/>
    </source>
</evidence>
<evidence type="ECO:0000256" key="10">
    <source>
        <dbReference type="ARBA" id="ARBA00022833"/>
    </source>
</evidence>
<dbReference type="CDD" id="cd16461">
    <property type="entry name" value="RING-H2_EL5-like"/>
    <property type="match status" value="1"/>
</dbReference>
<dbReference type="EMBL" id="JBFOLK010000012">
    <property type="protein sequence ID" value="KAL2470440.1"/>
    <property type="molecule type" value="Genomic_DNA"/>
</dbReference>
<keyword evidence="11 15" id="KW-1133">Transmembrane helix</keyword>
<dbReference type="PANTHER" id="PTHR46913:SF1">
    <property type="entry name" value="RING-H2 FINGER PROTEIN ATL16"/>
    <property type="match status" value="1"/>
</dbReference>
<dbReference type="InterPro" id="IPR044600">
    <property type="entry name" value="ATL1/ATL16-like"/>
</dbReference>
<reference evidence="18" key="1">
    <citation type="submission" date="2024-07" db="EMBL/GenBank/DDBJ databases">
        <title>Two chromosome-level genome assemblies of Korean endemic species Abeliophyllum distichum and Forsythia ovata (Oleaceae).</title>
        <authorList>
            <person name="Jang H."/>
        </authorList>
    </citation>
    <scope>NUCLEOTIDE SEQUENCE [LARGE SCALE GENOMIC DNA]</scope>
</reference>
<feature type="domain" description="RING-type" evidence="16">
    <location>
        <begin position="102"/>
        <end position="144"/>
    </location>
</feature>
<dbReference type="InterPro" id="IPR013083">
    <property type="entry name" value="Znf_RING/FYVE/PHD"/>
</dbReference>
<comment type="catalytic activity">
    <reaction evidence="1">
        <text>S-ubiquitinyl-[E2 ubiquitin-conjugating enzyme]-L-cysteine + [acceptor protein]-L-lysine = [E2 ubiquitin-conjugating enzyme]-L-cysteine + N(6)-ubiquitinyl-[acceptor protein]-L-lysine.</text>
        <dbReference type="EC" id="2.3.2.27"/>
    </reaction>
</comment>
<dbReference type="GO" id="GO:0008270">
    <property type="term" value="F:zinc ion binding"/>
    <property type="evidence" value="ECO:0007669"/>
    <property type="project" value="UniProtKB-KW"/>
</dbReference>
<dbReference type="SMART" id="SM00184">
    <property type="entry name" value="RING"/>
    <property type="match status" value="1"/>
</dbReference>
<keyword evidence="12 15" id="KW-0472">Membrane</keyword>
<dbReference type="InterPro" id="IPR001841">
    <property type="entry name" value="Znf_RING"/>
</dbReference>
<dbReference type="FunFam" id="3.30.40.10:FF:000187">
    <property type="entry name" value="E3 ubiquitin-protein ligase ATL6"/>
    <property type="match status" value="1"/>
</dbReference>
<evidence type="ECO:0000256" key="15">
    <source>
        <dbReference type="SAM" id="Phobius"/>
    </source>
</evidence>
<evidence type="ECO:0000259" key="16">
    <source>
        <dbReference type="PROSITE" id="PS50089"/>
    </source>
</evidence>
<dbReference type="Gene3D" id="3.30.40.10">
    <property type="entry name" value="Zinc/RING finger domain, C3HC4 (zinc finger)"/>
    <property type="match status" value="1"/>
</dbReference>
<feature type="transmembrane region" description="Helical" evidence="15">
    <location>
        <begin position="12"/>
        <end position="32"/>
    </location>
</feature>
<accession>A0ABD1Q2T6</accession>
<keyword evidence="8 14" id="KW-0863">Zinc-finger</keyword>
<protein>
    <recommendedName>
        <fullName evidence="4">RING-type E3 ubiquitin transferase</fullName>
        <ecNumber evidence="4">2.3.2.27</ecNumber>
    </recommendedName>
</protein>
<evidence type="ECO:0000256" key="13">
    <source>
        <dbReference type="ARBA" id="ARBA00024209"/>
    </source>
</evidence>
<evidence type="ECO:0000256" key="4">
    <source>
        <dbReference type="ARBA" id="ARBA00012483"/>
    </source>
</evidence>
<keyword evidence="9" id="KW-0833">Ubl conjugation pathway</keyword>
<evidence type="ECO:0000256" key="12">
    <source>
        <dbReference type="ARBA" id="ARBA00023136"/>
    </source>
</evidence>
<comment type="subcellular location">
    <subcellularLocation>
        <location evidence="2">Membrane</location>
        <topology evidence="2">Single-pass membrane protein</topology>
    </subcellularLocation>
</comment>
<dbReference type="EC" id="2.3.2.27" evidence="4"/>
<evidence type="ECO:0000256" key="1">
    <source>
        <dbReference type="ARBA" id="ARBA00000900"/>
    </source>
</evidence>
<comment type="similarity">
    <text evidence="13">Belongs to the RING-type zinc finger family. ATL subfamily.</text>
</comment>
<dbReference type="GO" id="GO:0061630">
    <property type="term" value="F:ubiquitin protein ligase activity"/>
    <property type="evidence" value="ECO:0007669"/>
    <property type="project" value="UniProtKB-EC"/>
</dbReference>
<keyword evidence="5" id="KW-0808">Transferase</keyword>
<dbReference type="Pfam" id="PF13639">
    <property type="entry name" value="zf-RING_2"/>
    <property type="match status" value="1"/>
</dbReference>
<gene>
    <name evidence="17" type="ORF">Adt_38576</name>
</gene>
<dbReference type="PROSITE" id="PS50089">
    <property type="entry name" value="ZF_RING_2"/>
    <property type="match status" value="1"/>
</dbReference>
<evidence type="ECO:0000256" key="14">
    <source>
        <dbReference type="PROSITE-ProRule" id="PRU00175"/>
    </source>
</evidence>
<evidence type="ECO:0000256" key="3">
    <source>
        <dbReference type="ARBA" id="ARBA00004906"/>
    </source>
</evidence>
<dbReference type="GO" id="GO:0016020">
    <property type="term" value="C:membrane"/>
    <property type="evidence" value="ECO:0007669"/>
    <property type="project" value="UniProtKB-SubCell"/>
</dbReference>
<evidence type="ECO:0000256" key="8">
    <source>
        <dbReference type="ARBA" id="ARBA00022771"/>
    </source>
</evidence>
<evidence type="ECO:0000256" key="6">
    <source>
        <dbReference type="ARBA" id="ARBA00022692"/>
    </source>
</evidence>
<evidence type="ECO:0000313" key="18">
    <source>
        <dbReference type="Proteomes" id="UP001604336"/>
    </source>
</evidence>